<organism evidence="1 2">
    <name type="scientific">Nephila pilipes</name>
    <name type="common">Giant wood spider</name>
    <name type="synonym">Nephila maculata</name>
    <dbReference type="NCBI Taxonomy" id="299642"/>
    <lineage>
        <taxon>Eukaryota</taxon>
        <taxon>Metazoa</taxon>
        <taxon>Ecdysozoa</taxon>
        <taxon>Arthropoda</taxon>
        <taxon>Chelicerata</taxon>
        <taxon>Arachnida</taxon>
        <taxon>Araneae</taxon>
        <taxon>Araneomorphae</taxon>
        <taxon>Entelegynae</taxon>
        <taxon>Araneoidea</taxon>
        <taxon>Nephilidae</taxon>
        <taxon>Nephila</taxon>
    </lineage>
</organism>
<reference evidence="1" key="1">
    <citation type="submission" date="2020-08" db="EMBL/GenBank/DDBJ databases">
        <title>Multicomponent nature underlies the extraordinary mechanical properties of spider dragline silk.</title>
        <authorList>
            <person name="Kono N."/>
            <person name="Nakamura H."/>
            <person name="Mori M."/>
            <person name="Yoshida Y."/>
            <person name="Ohtoshi R."/>
            <person name="Malay A.D."/>
            <person name="Moran D.A.P."/>
            <person name="Tomita M."/>
            <person name="Numata K."/>
            <person name="Arakawa K."/>
        </authorList>
    </citation>
    <scope>NUCLEOTIDE SEQUENCE</scope>
</reference>
<evidence type="ECO:0000313" key="1">
    <source>
        <dbReference type="EMBL" id="GFT95321.1"/>
    </source>
</evidence>
<gene>
    <name evidence="1" type="ORF">NPIL_387011</name>
</gene>
<name>A0A8X6PY92_NEPPI</name>
<dbReference type="EMBL" id="BMAW01026059">
    <property type="protein sequence ID" value="GFT95321.1"/>
    <property type="molecule type" value="Genomic_DNA"/>
</dbReference>
<comment type="caution">
    <text evidence="1">The sequence shown here is derived from an EMBL/GenBank/DDBJ whole genome shotgun (WGS) entry which is preliminary data.</text>
</comment>
<proteinExistence type="predicted"/>
<sequence>MSMKSFHKTGFVIVKTEGVNVGENLDEIDLESVFDNWEGEISYSEILYENYVNVDKYVDMFGEISDMDIIAKVMEKRLRMKCMEMMRNRISR</sequence>
<keyword evidence="2" id="KW-1185">Reference proteome</keyword>
<accession>A0A8X6PY92</accession>
<dbReference type="AlphaFoldDB" id="A0A8X6PY92"/>
<dbReference type="Proteomes" id="UP000887013">
    <property type="component" value="Unassembled WGS sequence"/>
</dbReference>
<evidence type="ECO:0000313" key="2">
    <source>
        <dbReference type="Proteomes" id="UP000887013"/>
    </source>
</evidence>
<protein>
    <submittedName>
        <fullName evidence="1">Uncharacterized protein</fullName>
    </submittedName>
</protein>